<evidence type="ECO:0000256" key="15">
    <source>
        <dbReference type="ARBA" id="ARBA00047689"/>
    </source>
</evidence>
<evidence type="ECO:0000256" key="6">
    <source>
        <dbReference type="ARBA" id="ARBA00022917"/>
    </source>
</evidence>
<keyword evidence="4 16" id="KW-0547">Nucleotide-binding</keyword>
<name>A0ABP0F5J4_CLALP</name>
<dbReference type="PANTHER" id="PTHR43311">
    <property type="entry name" value="GLUTAMATE--TRNA LIGASE"/>
    <property type="match status" value="1"/>
</dbReference>
<dbReference type="Pfam" id="PF19269">
    <property type="entry name" value="Anticodon_2"/>
    <property type="match status" value="1"/>
</dbReference>
<keyword evidence="7 16" id="KW-0030">Aminoacyl-tRNA synthetase</keyword>
<evidence type="ECO:0000256" key="9">
    <source>
        <dbReference type="ARBA" id="ARBA00044054"/>
    </source>
</evidence>
<dbReference type="InterPro" id="IPR033910">
    <property type="entry name" value="GluRS_core"/>
</dbReference>
<dbReference type="EC" id="6.1.1.17" evidence="2"/>
<keyword evidence="21" id="KW-1185">Reference proteome</keyword>
<keyword evidence="5 16" id="KW-0067">ATP-binding</keyword>
<dbReference type="InterPro" id="IPR000924">
    <property type="entry name" value="Glu/Gln-tRNA-synth"/>
</dbReference>
<dbReference type="InterPro" id="IPR045462">
    <property type="entry name" value="aa-tRNA-synth_I_cd-bd"/>
</dbReference>
<evidence type="ECO:0000256" key="2">
    <source>
        <dbReference type="ARBA" id="ARBA00012835"/>
    </source>
</evidence>
<comment type="caution">
    <text evidence="20">The sequence shown here is derived from an EMBL/GenBank/DDBJ whole genome shotgun (WGS) entry which is preliminary data.</text>
</comment>
<evidence type="ECO:0000256" key="5">
    <source>
        <dbReference type="ARBA" id="ARBA00022840"/>
    </source>
</evidence>
<evidence type="ECO:0000313" key="21">
    <source>
        <dbReference type="Proteomes" id="UP001642483"/>
    </source>
</evidence>
<evidence type="ECO:0000256" key="14">
    <source>
        <dbReference type="ARBA" id="ARBA00047479"/>
    </source>
</evidence>
<dbReference type="Proteomes" id="UP001642483">
    <property type="component" value="Unassembled WGS sequence"/>
</dbReference>
<evidence type="ECO:0000256" key="7">
    <source>
        <dbReference type="ARBA" id="ARBA00023146"/>
    </source>
</evidence>
<evidence type="ECO:0000256" key="12">
    <source>
        <dbReference type="ARBA" id="ARBA00044313"/>
    </source>
</evidence>
<evidence type="ECO:0000256" key="11">
    <source>
        <dbReference type="ARBA" id="ARBA00044251"/>
    </source>
</evidence>
<dbReference type="SUPFAM" id="SSF48163">
    <property type="entry name" value="An anticodon-binding domain of class I aminoacyl-tRNA synthetases"/>
    <property type="match status" value="1"/>
</dbReference>
<evidence type="ECO:0000256" key="13">
    <source>
        <dbReference type="ARBA" id="ARBA00047366"/>
    </source>
</evidence>
<gene>
    <name evidence="19" type="ORF">CVLEPA_LOCUS4500</name>
    <name evidence="20" type="ORF">CVLEPA_LOCUS4618</name>
</gene>
<dbReference type="Pfam" id="PF00749">
    <property type="entry name" value="tRNA-synt_1c"/>
    <property type="match status" value="1"/>
</dbReference>
<dbReference type="InterPro" id="IPR020751">
    <property type="entry name" value="aa-tRNA-synth_I_codon-bd_sub2"/>
</dbReference>
<feature type="domain" description="Glutamyl/glutaminyl-tRNA synthetase class Ib catalytic" evidence="17">
    <location>
        <begin position="33"/>
        <end position="314"/>
    </location>
</feature>
<evidence type="ECO:0000256" key="8">
    <source>
        <dbReference type="ARBA" id="ARBA00030865"/>
    </source>
</evidence>
<dbReference type="InterPro" id="IPR020058">
    <property type="entry name" value="Glu/Gln-tRNA-synth_Ib_cat-dom"/>
</dbReference>
<dbReference type="Gene3D" id="1.10.10.350">
    <property type="match status" value="1"/>
</dbReference>
<evidence type="ECO:0000259" key="18">
    <source>
        <dbReference type="Pfam" id="PF19269"/>
    </source>
</evidence>
<organism evidence="20 21">
    <name type="scientific">Clavelina lepadiformis</name>
    <name type="common">Light-bulb sea squirt</name>
    <name type="synonym">Ascidia lepadiformis</name>
    <dbReference type="NCBI Taxonomy" id="159417"/>
    <lineage>
        <taxon>Eukaryota</taxon>
        <taxon>Metazoa</taxon>
        <taxon>Chordata</taxon>
        <taxon>Tunicata</taxon>
        <taxon>Ascidiacea</taxon>
        <taxon>Aplousobranchia</taxon>
        <taxon>Clavelinidae</taxon>
        <taxon>Clavelina</taxon>
    </lineage>
</organism>
<evidence type="ECO:0000259" key="17">
    <source>
        <dbReference type="Pfam" id="PF00749"/>
    </source>
</evidence>
<dbReference type="PRINTS" id="PR00987">
    <property type="entry name" value="TRNASYNTHGLU"/>
</dbReference>
<sequence>MLSYSQIRAIRSCFKHSVQKCIQAQRRFLCDYVRVRFAPSPTGFLHIGGLRTALYNYLFAKSHPNGKFIVRIEDTDQARVVAGAAANLLSILEWTGIKADESPFHGGKYGPYTQSERLQSYQESAESLVARGAAYRCFCTPQRLNILKRDQLQRREAPKYDNRCRNLEENIIQTSLKQNKPYVIRLKLCDGVVIFNDALFGEINHNVASIEGDPILLKSDGYPTYHLANVVDDHLMDITHVIRGKEWLTSTPKHINIYNAMEWRLPTFMHLPLLLNSDRSKLSKRQGSVYVEQLKEKGYSPSAVLNFMAYYGSGFNLAEFPVCHSDEREVLKMLSAAFDYRKIMLSDAMVNFSKLDEFSKSVTTHSLSIKDYKWRDELCADTLKLVRQKYRDKCVFLTDVHNGQAYINRILETRKTHLIKLNDLLDDEYDYLWLRPEPIGLKNSLPEFSEGLRDIVRFLQQTDEFEQKIISQFLRTIAKNHRVKFSSLMRYLRILLSGKEQGPGVADMIFMLGRQETLLRLSEKPKRIS</sequence>
<dbReference type="InterPro" id="IPR049940">
    <property type="entry name" value="GluQ/Sye"/>
</dbReference>
<dbReference type="HAMAP" id="MF_00022">
    <property type="entry name" value="Glu_tRNA_synth_type1"/>
    <property type="match status" value="1"/>
</dbReference>
<dbReference type="Gene3D" id="3.40.50.620">
    <property type="entry name" value="HUPs"/>
    <property type="match status" value="1"/>
</dbReference>
<keyword evidence="6 16" id="KW-0648">Protein biosynthesis</keyword>
<evidence type="ECO:0000256" key="1">
    <source>
        <dbReference type="ARBA" id="ARBA00007894"/>
    </source>
</evidence>
<comment type="catalytic activity">
    <reaction evidence="14">
        <text>tRNA(Glx) + L-glutamate + ATP = L-glutamyl-tRNA(Glx) + AMP + diphosphate</text>
        <dbReference type="Rhea" id="RHEA:18397"/>
        <dbReference type="Rhea" id="RHEA-COMP:9713"/>
        <dbReference type="Rhea" id="RHEA-COMP:9716"/>
        <dbReference type="ChEBI" id="CHEBI:29985"/>
        <dbReference type="ChEBI" id="CHEBI:30616"/>
        <dbReference type="ChEBI" id="CHEBI:33019"/>
        <dbReference type="ChEBI" id="CHEBI:78442"/>
        <dbReference type="ChEBI" id="CHEBI:78520"/>
        <dbReference type="ChEBI" id="CHEBI:456215"/>
        <dbReference type="EC" id="6.1.1.24"/>
    </reaction>
    <physiologicalReaction direction="left-to-right" evidence="14">
        <dbReference type="Rhea" id="RHEA:18398"/>
    </physiologicalReaction>
</comment>
<proteinExistence type="inferred from homology"/>
<dbReference type="EMBL" id="CAWYQH010000013">
    <property type="protein sequence ID" value="CAK8674844.1"/>
    <property type="molecule type" value="Genomic_DNA"/>
</dbReference>
<evidence type="ECO:0000256" key="3">
    <source>
        <dbReference type="ARBA" id="ARBA00022598"/>
    </source>
</evidence>
<comment type="catalytic activity">
    <reaction evidence="15">
        <text>tRNA(Gln) + L-glutamate + ATP = L-glutamyl-tRNA(Gln) + AMP + diphosphate</text>
        <dbReference type="Rhea" id="RHEA:64612"/>
        <dbReference type="Rhea" id="RHEA-COMP:9662"/>
        <dbReference type="Rhea" id="RHEA-COMP:9684"/>
        <dbReference type="ChEBI" id="CHEBI:29985"/>
        <dbReference type="ChEBI" id="CHEBI:30616"/>
        <dbReference type="ChEBI" id="CHEBI:33019"/>
        <dbReference type="ChEBI" id="CHEBI:78442"/>
        <dbReference type="ChEBI" id="CHEBI:78520"/>
        <dbReference type="ChEBI" id="CHEBI:456215"/>
    </reaction>
    <physiologicalReaction direction="left-to-right" evidence="15">
        <dbReference type="Rhea" id="RHEA:64613"/>
    </physiologicalReaction>
</comment>
<dbReference type="NCBIfam" id="TIGR00464">
    <property type="entry name" value="gltX_bact"/>
    <property type="match status" value="1"/>
</dbReference>
<feature type="domain" description="Aminoacyl-tRNA synthetase class I anticodon-binding" evidence="18">
    <location>
        <begin position="403"/>
        <end position="522"/>
    </location>
</feature>
<keyword evidence="3 16" id="KW-0436">Ligase</keyword>
<dbReference type="PANTHER" id="PTHR43311:SF2">
    <property type="entry name" value="GLUTAMATE--TRNA LIGASE, MITOCHONDRIAL-RELATED"/>
    <property type="match status" value="1"/>
</dbReference>
<dbReference type="InterPro" id="IPR008925">
    <property type="entry name" value="aa_tRNA-synth_I_cd-bd_sf"/>
</dbReference>
<dbReference type="CDD" id="cd00808">
    <property type="entry name" value="GluRS_core"/>
    <property type="match status" value="1"/>
</dbReference>
<dbReference type="InterPro" id="IPR001412">
    <property type="entry name" value="aa-tRNA-synth_I_CS"/>
</dbReference>
<reference evidence="20 21" key="1">
    <citation type="submission" date="2024-02" db="EMBL/GenBank/DDBJ databases">
        <authorList>
            <person name="Daric V."/>
            <person name="Darras S."/>
        </authorList>
    </citation>
    <scope>NUCLEOTIDE SEQUENCE [LARGE SCALE GENOMIC DNA]</scope>
</reference>
<evidence type="ECO:0000256" key="4">
    <source>
        <dbReference type="ARBA" id="ARBA00022741"/>
    </source>
</evidence>
<evidence type="ECO:0000313" key="19">
    <source>
        <dbReference type="EMBL" id="CAK8674844.1"/>
    </source>
</evidence>
<comment type="similarity">
    <text evidence="1">Belongs to the class-I aminoacyl-tRNA synthetase family. Glutamate--tRNA ligase type 1 subfamily.</text>
</comment>
<dbReference type="PROSITE" id="PS00178">
    <property type="entry name" value="AA_TRNA_LIGASE_I"/>
    <property type="match status" value="1"/>
</dbReference>
<dbReference type="SUPFAM" id="SSF52374">
    <property type="entry name" value="Nucleotidylyl transferase"/>
    <property type="match status" value="1"/>
</dbReference>
<evidence type="ECO:0000256" key="10">
    <source>
        <dbReference type="ARBA" id="ARBA00044142"/>
    </source>
</evidence>
<dbReference type="EMBL" id="CAWYQH010000013">
    <property type="protein sequence ID" value="CAK8674978.1"/>
    <property type="molecule type" value="Genomic_DNA"/>
</dbReference>
<dbReference type="EC" id="6.1.1.24" evidence="9"/>
<evidence type="ECO:0000313" key="20">
    <source>
        <dbReference type="EMBL" id="CAK8674978.1"/>
    </source>
</evidence>
<evidence type="ECO:0000256" key="16">
    <source>
        <dbReference type="RuleBase" id="RU363037"/>
    </source>
</evidence>
<protein>
    <recommendedName>
        <fullName evidence="10">Nondiscriminating glutamyl-tRNA synthetase EARS2, mitochondrial</fullName>
        <ecNumber evidence="2">6.1.1.17</ecNumber>
        <ecNumber evidence="9">6.1.1.24</ecNumber>
    </recommendedName>
    <alternativeName>
        <fullName evidence="12">Glutamate--tRNA(Gln) ligase EARS2, mitochondrial</fullName>
    </alternativeName>
    <alternativeName>
        <fullName evidence="8">Glutamyl-tRNA synthetase</fullName>
    </alternativeName>
    <alternativeName>
        <fullName evidence="11">Mitochondrial glutamyl-tRNA synthetase</fullName>
    </alternativeName>
</protein>
<comment type="catalytic activity">
    <reaction evidence="13">
        <text>tRNA(Glu) + L-glutamate + ATP = L-glutamyl-tRNA(Glu) + AMP + diphosphate</text>
        <dbReference type="Rhea" id="RHEA:23540"/>
        <dbReference type="Rhea" id="RHEA-COMP:9663"/>
        <dbReference type="Rhea" id="RHEA-COMP:9680"/>
        <dbReference type="ChEBI" id="CHEBI:29985"/>
        <dbReference type="ChEBI" id="CHEBI:30616"/>
        <dbReference type="ChEBI" id="CHEBI:33019"/>
        <dbReference type="ChEBI" id="CHEBI:78442"/>
        <dbReference type="ChEBI" id="CHEBI:78520"/>
        <dbReference type="ChEBI" id="CHEBI:456215"/>
        <dbReference type="EC" id="6.1.1.17"/>
    </reaction>
    <physiologicalReaction direction="left-to-right" evidence="13">
        <dbReference type="Rhea" id="RHEA:23541"/>
    </physiologicalReaction>
</comment>
<accession>A0ABP0F5J4</accession>
<dbReference type="InterPro" id="IPR014729">
    <property type="entry name" value="Rossmann-like_a/b/a_fold"/>
</dbReference>
<dbReference type="InterPro" id="IPR004527">
    <property type="entry name" value="Glu-tRNA-ligase_bac/mito"/>
</dbReference>